<protein>
    <submittedName>
        <fullName evidence="2">Haloalkane dehalogenase</fullName>
        <ecNumber evidence="2">3.8.1.5</ecNumber>
    </submittedName>
</protein>
<dbReference type="EMBL" id="JBEPTQ010000002">
    <property type="protein sequence ID" value="MET4721069.1"/>
    <property type="molecule type" value="Genomic_DNA"/>
</dbReference>
<dbReference type="Gene3D" id="3.40.50.1820">
    <property type="entry name" value="alpha/beta hydrolase"/>
    <property type="match status" value="1"/>
</dbReference>
<dbReference type="InterPro" id="IPR050266">
    <property type="entry name" value="AB_hydrolase_sf"/>
</dbReference>
<proteinExistence type="predicted"/>
<organism evidence="2 3">
    <name type="scientific">Bradyrhizobium japonicum</name>
    <dbReference type="NCBI Taxonomy" id="375"/>
    <lineage>
        <taxon>Bacteria</taxon>
        <taxon>Pseudomonadati</taxon>
        <taxon>Pseudomonadota</taxon>
        <taxon>Alphaproteobacteria</taxon>
        <taxon>Hyphomicrobiales</taxon>
        <taxon>Nitrobacteraceae</taxon>
        <taxon>Bradyrhizobium</taxon>
    </lineage>
</organism>
<dbReference type="PANTHER" id="PTHR43798:SF24">
    <property type="entry name" value="CIS-3-ALKYL-4-ALKYLOXETAN-2-ONE DECARBOXYLASE"/>
    <property type="match status" value="1"/>
</dbReference>
<dbReference type="PROSITE" id="PS51318">
    <property type="entry name" value="TAT"/>
    <property type="match status" value="1"/>
</dbReference>
<dbReference type="SUPFAM" id="SSF53474">
    <property type="entry name" value="alpha/beta-Hydrolases"/>
    <property type="match status" value="1"/>
</dbReference>
<dbReference type="RefSeq" id="WP_038960284.1">
    <property type="nucleotide sequence ID" value="NZ_CP066351.1"/>
</dbReference>
<dbReference type="EC" id="3.8.1.5" evidence="2"/>
<feature type="domain" description="AB hydrolase-1" evidence="1">
    <location>
        <begin position="82"/>
        <end position="330"/>
    </location>
</feature>
<keyword evidence="3" id="KW-1185">Reference proteome</keyword>
<evidence type="ECO:0000313" key="3">
    <source>
        <dbReference type="Proteomes" id="UP001549291"/>
    </source>
</evidence>
<dbReference type="PANTHER" id="PTHR43798">
    <property type="entry name" value="MONOACYLGLYCEROL LIPASE"/>
    <property type="match status" value="1"/>
</dbReference>
<dbReference type="InterPro" id="IPR000639">
    <property type="entry name" value="Epox_hydrolase-like"/>
</dbReference>
<dbReference type="GO" id="GO:0018786">
    <property type="term" value="F:haloalkane dehalogenase activity"/>
    <property type="evidence" value="ECO:0007669"/>
    <property type="project" value="UniProtKB-EC"/>
</dbReference>
<gene>
    <name evidence="2" type="ORF">ABIF63_005175</name>
</gene>
<dbReference type="InterPro" id="IPR000073">
    <property type="entry name" value="AB_hydrolase_1"/>
</dbReference>
<sequence>MQGKDDAMSWTEMDGTQEQTRRAFVRDAALSAAGALAAGYPSVTSAAAGSADGSPSKAGFQERYVSRPGGRLYVRDYPGGGPPFVMLHGFPDNCRIYEELAPLLSAAGRRVIAFDFLGFGLSDKPSGFLYSFEQQLTDLKAIVDDLGGPVIPVAHDAGGPAGINFALDHPQSVSSICLLNCYYASSPALRFPELIELCSDPALKKLALAIMTDPKQAEWLLRFQQSLFEEGAPAELRARFESILQPIINENFVRAPGSGPAFLSMANDARANLEYNNRRTAALREFRAPVQLIWGIYDPYLTRAVADDMASRFSRATLKVLNANHWLQIDVPNLVAKAMLELA</sequence>
<dbReference type="Pfam" id="PF00561">
    <property type="entry name" value="Abhydrolase_1"/>
    <property type="match status" value="1"/>
</dbReference>
<dbReference type="PRINTS" id="PR00111">
    <property type="entry name" value="ABHYDROLASE"/>
</dbReference>
<name>A0ABV2RW09_BRAJP</name>
<evidence type="ECO:0000313" key="2">
    <source>
        <dbReference type="EMBL" id="MET4721069.1"/>
    </source>
</evidence>
<reference evidence="2 3" key="1">
    <citation type="submission" date="2024-06" db="EMBL/GenBank/DDBJ databases">
        <title>Genomic Encyclopedia of Type Strains, Phase V (KMG-V): Genome sequencing to study the core and pangenomes of soil and plant-associated prokaryotes.</title>
        <authorList>
            <person name="Whitman W."/>
        </authorList>
    </citation>
    <scope>NUCLEOTIDE SEQUENCE [LARGE SCALE GENOMIC DNA]</scope>
    <source>
        <strain evidence="2 3">USDA 160</strain>
    </source>
</reference>
<comment type="caution">
    <text evidence="2">The sequence shown here is derived from an EMBL/GenBank/DDBJ whole genome shotgun (WGS) entry which is preliminary data.</text>
</comment>
<evidence type="ECO:0000259" key="1">
    <source>
        <dbReference type="Pfam" id="PF00561"/>
    </source>
</evidence>
<dbReference type="PRINTS" id="PR00412">
    <property type="entry name" value="EPOXHYDRLASE"/>
</dbReference>
<dbReference type="InterPro" id="IPR006311">
    <property type="entry name" value="TAT_signal"/>
</dbReference>
<accession>A0ABV2RW09</accession>
<dbReference type="Proteomes" id="UP001549291">
    <property type="component" value="Unassembled WGS sequence"/>
</dbReference>
<dbReference type="InterPro" id="IPR029058">
    <property type="entry name" value="AB_hydrolase_fold"/>
</dbReference>
<keyword evidence="2" id="KW-0378">Hydrolase</keyword>